<accession>A0A7U2FFV5</accession>
<dbReference type="RefSeq" id="XP_001806214.1">
    <property type="nucleotide sequence ID" value="XM_001806162.1"/>
</dbReference>
<evidence type="ECO:0000256" key="1">
    <source>
        <dbReference type="SAM" id="SignalP"/>
    </source>
</evidence>
<dbReference type="EMBL" id="CP069039">
    <property type="protein sequence ID" value="QRD04393.1"/>
    <property type="molecule type" value="Genomic_DNA"/>
</dbReference>
<evidence type="ECO:0000313" key="3">
    <source>
        <dbReference type="Proteomes" id="UP000663193"/>
    </source>
</evidence>
<name>A0A7U2FFV5_PHANO</name>
<keyword evidence="3" id="KW-1185">Reference proteome</keyword>
<protein>
    <submittedName>
        <fullName evidence="2">Uncharacterized protein</fullName>
    </submittedName>
</protein>
<sequence length="100" mass="10868">MHPIVPLSLLLSAVSCAAISTSGGYNLNLTLEGSGNDQHWVLREENYPVVLTHDDLTTINSFPPIGDMQCDHRNSAPAADCRALIKAIAYRGTYSTKRVL</sequence>
<organism evidence="2 3">
    <name type="scientific">Phaeosphaeria nodorum (strain SN15 / ATCC MYA-4574 / FGSC 10173)</name>
    <name type="common">Glume blotch fungus</name>
    <name type="synonym">Parastagonospora nodorum</name>
    <dbReference type="NCBI Taxonomy" id="321614"/>
    <lineage>
        <taxon>Eukaryota</taxon>
        <taxon>Fungi</taxon>
        <taxon>Dikarya</taxon>
        <taxon>Ascomycota</taxon>
        <taxon>Pezizomycotina</taxon>
        <taxon>Dothideomycetes</taxon>
        <taxon>Pleosporomycetidae</taxon>
        <taxon>Pleosporales</taxon>
        <taxon>Pleosporineae</taxon>
        <taxon>Phaeosphaeriaceae</taxon>
        <taxon>Parastagonospora</taxon>
    </lineage>
</organism>
<dbReference type="Proteomes" id="UP000663193">
    <property type="component" value="Chromosome 17"/>
</dbReference>
<reference evidence="3" key="1">
    <citation type="journal article" date="2021" name="BMC Genomics">
        <title>Chromosome-level genome assembly and manually-curated proteome of model necrotroph Parastagonospora nodorum Sn15 reveals a genome-wide trove of candidate effector homologs, and redundancy of virulence-related functions within an accessory chromosome.</title>
        <authorList>
            <person name="Bertazzoni S."/>
            <person name="Jones D.A.B."/>
            <person name="Phan H.T."/>
            <person name="Tan K.-C."/>
            <person name="Hane J.K."/>
        </authorList>
    </citation>
    <scope>NUCLEOTIDE SEQUENCE [LARGE SCALE GENOMIC DNA]</scope>
    <source>
        <strain evidence="3">SN15 / ATCC MYA-4574 / FGSC 10173)</strain>
    </source>
</reference>
<gene>
    <name evidence="2" type="ORF">JI435_160850</name>
</gene>
<evidence type="ECO:0000313" key="2">
    <source>
        <dbReference type="EMBL" id="QRD04393.1"/>
    </source>
</evidence>
<feature type="signal peptide" evidence="1">
    <location>
        <begin position="1"/>
        <end position="18"/>
    </location>
</feature>
<feature type="chain" id="PRO_5034973135" evidence="1">
    <location>
        <begin position="19"/>
        <end position="100"/>
    </location>
</feature>
<keyword evidence="1" id="KW-0732">Signal</keyword>
<dbReference type="VEuPathDB" id="FungiDB:JI435_160850"/>
<dbReference type="KEGG" id="pno:SNOG_16085"/>
<dbReference type="AlphaFoldDB" id="A0A7U2FFV5"/>
<proteinExistence type="predicted"/>